<feature type="transmembrane region" description="Helical" evidence="1">
    <location>
        <begin position="304"/>
        <end position="323"/>
    </location>
</feature>
<dbReference type="EMBL" id="JARKIB010000048">
    <property type="protein sequence ID" value="KAJ7755928.1"/>
    <property type="molecule type" value="Genomic_DNA"/>
</dbReference>
<keyword evidence="3" id="KW-1185">Reference proteome</keyword>
<feature type="transmembrane region" description="Helical" evidence="1">
    <location>
        <begin position="412"/>
        <end position="433"/>
    </location>
</feature>
<gene>
    <name evidence="2" type="ORF">B0H16DRAFT_1540144</name>
</gene>
<dbReference type="Proteomes" id="UP001215598">
    <property type="component" value="Unassembled WGS sequence"/>
</dbReference>
<protein>
    <submittedName>
        <fullName evidence="2">Uncharacterized protein</fullName>
    </submittedName>
</protein>
<name>A0AAD7J762_9AGAR</name>
<dbReference type="AlphaFoldDB" id="A0AAD7J762"/>
<keyword evidence="1" id="KW-0812">Transmembrane</keyword>
<keyword evidence="1" id="KW-0472">Membrane</keyword>
<proteinExistence type="predicted"/>
<sequence length="448" mass="49643">MLVSRLRSSSSSRFAFAFFGVVFVFSLRGVLLRAYVCVSAYAWILRAGGAIVRRVGCVHARRMHTALLVFCAGGRWGCICSGVVRVARAVWMTSPNAISSPACVWAATRLRLPRLSGIISFFLAADLLRRCFVWLACEGCRVCGGCRALVRRRRLRGGRASSSAETDSRWSRLCGGPVDDEPAILVGWRKAALAAVPGIPRVTFVGVSVDFAPGWWLFIARGSGQVRALARLADNEDCTAHHLYERRQLWFLTFPFLRACVWRAPFHTHVGSSRSGVARAWPGGRTQSVYRARWCCSSSAETDAATFFVFVVFFCFLLLLLFIRVGMDAVWMTSPKAKAIRVPRLCPTRASWVGAGARKQCFCFVAAGVAVRLRWISRLAALSDSFPSRPWNEMRLSSRWAELILCPRSPQLCAFSIIGPPFLFVLVSFPSLLPSFTLSAFALHTLTH</sequence>
<comment type="caution">
    <text evidence="2">The sequence shown here is derived from an EMBL/GenBank/DDBJ whole genome shotgun (WGS) entry which is preliminary data.</text>
</comment>
<evidence type="ECO:0000256" key="1">
    <source>
        <dbReference type="SAM" id="Phobius"/>
    </source>
</evidence>
<keyword evidence="1" id="KW-1133">Transmembrane helix</keyword>
<organism evidence="2 3">
    <name type="scientific">Mycena metata</name>
    <dbReference type="NCBI Taxonomy" id="1033252"/>
    <lineage>
        <taxon>Eukaryota</taxon>
        <taxon>Fungi</taxon>
        <taxon>Dikarya</taxon>
        <taxon>Basidiomycota</taxon>
        <taxon>Agaricomycotina</taxon>
        <taxon>Agaricomycetes</taxon>
        <taxon>Agaricomycetidae</taxon>
        <taxon>Agaricales</taxon>
        <taxon>Marasmiineae</taxon>
        <taxon>Mycenaceae</taxon>
        <taxon>Mycena</taxon>
    </lineage>
</organism>
<accession>A0AAD7J762</accession>
<reference evidence="2" key="1">
    <citation type="submission" date="2023-03" db="EMBL/GenBank/DDBJ databases">
        <title>Massive genome expansion in bonnet fungi (Mycena s.s.) driven by repeated elements and novel gene families across ecological guilds.</title>
        <authorList>
            <consortium name="Lawrence Berkeley National Laboratory"/>
            <person name="Harder C.B."/>
            <person name="Miyauchi S."/>
            <person name="Viragh M."/>
            <person name="Kuo A."/>
            <person name="Thoen E."/>
            <person name="Andreopoulos B."/>
            <person name="Lu D."/>
            <person name="Skrede I."/>
            <person name="Drula E."/>
            <person name="Henrissat B."/>
            <person name="Morin E."/>
            <person name="Kohler A."/>
            <person name="Barry K."/>
            <person name="LaButti K."/>
            <person name="Morin E."/>
            <person name="Salamov A."/>
            <person name="Lipzen A."/>
            <person name="Mereny Z."/>
            <person name="Hegedus B."/>
            <person name="Baldrian P."/>
            <person name="Stursova M."/>
            <person name="Weitz H."/>
            <person name="Taylor A."/>
            <person name="Grigoriev I.V."/>
            <person name="Nagy L.G."/>
            <person name="Martin F."/>
            <person name="Kauserud H."/>
        </authorList>
    </citation>
    <scope>NUCLEOTIDE SEQUENCE</scope>
    <source>
        <strain evidence="2">CBHHK182m</strain>
    </source>
</reference>
<evidence type="ECO:0000313" key="2">
    <source>
        <dbReference type="EMBL" id="KAJ7755928.1"/>
    </source>
</evidence>
<evidence type="ECO:0000313" key="3">
    <source>
        <dbReference type="Proteomes" id="UP001215598"/>
    </source>
</evidence>